<proteinExistence type="predicted"/>
<dbReference type="PROSITE" id="PS51257">
    <property type="entry name" value="PROKAR_LIPOPROTEIN"/>
    <property type="match status" value="1"/>
</dbReference>
<dbReference type="InParanoid" id="A0A0U5JC04"/>
<accession>A0A0U5JC04</accession>
<dbReference type="Proteomes" id="UP000069902">
    <property type="component" value="Chromosome cPNK"/>
</dbReference>
<evidence type="ECO:0000313" key="2">
    <source>
        <dbReference type="Proteomes" id="UP000069902"/>
    </source>
</evidence>
<keyword evidence="2" id="KW-1185">Reference proteome</keyword>
<reference evidence="2" key="1">
    <citation type="submission" date="2015-09" db="EMBL/GenBank/DDBJ databases">
        <authorList>
            <person name="Bertelli C."/>
        </authorList>
    </citation>
    <scope>NUCLEOTIDE SEQUENCE [LARGE SCALE GENOMIC DNA]</scope>
    <source>
        <strain evidence="2">KNic</strain>
    </source>
</reference>
<organism evidence="1 2">
    <name type="scientific">Candidatus Protochlamydia naegleriophila</name>
    <dbReference type="NCBI Taxonomy" id="389348"/>
    <lineage>
        <taxon>Bacteria</taxon>
        <taxon>Pseudomonadati</taxon>
        <taxon>Chlamydiota</taxon>
        <taxon>Chlamydiia</taxon>
        <taxon>Parachlamydiales</taxon>
        <taxon>Parachlamydiaceae</taxon>
        <taxon>Candidatus Protochlamydia</taxon>
    </lineage>
</organism>
<gene>
    <name evidence="1" type="ORF">PNK_1343</name>
</gene>
<dbReference type="PATRIC" id="fig|389348.3.peg.1503"/>
<evidence type="ECO:0000313" key="1">
    <source>
        <dbReference type="EMBL" id="CUI16958.1"/>
    </source>
</evidence>
<dbReference type="AlphaFoldDB" id="A0A0U5JC04"/>
<protein>
    <submittedName>
        <fullName evidence="1">Uncharacterized protein</fullName>
    </submittedName>
</protein>
<sequence>MGEKGMYRTWQMAVLLAFSLLMTGCSPRSLEDFKEEGEGITRSLIQELQKIRSRDQLVASTGRLQRLFDELVLVAIAAREFHHTHQELEMIELTLTDHELSDRLRVELNRIYRFEGGRQIIEKCQEAALNRLDACEKRLCK</sequence>
<dbReference type="KEGG" id="pnl:PNK_1343"/>
<name>A0A0U5JC04_9BACT</name>
<dbReference type="EMBL" id="LN879502">
    <property type="protein sequence ID" value="CUI16958.1"/>
    <property type="molecule type" value="Genomic_DNA"/>
</dbReference>